<dbReference type="STRING" id="349521.HCH_03455"/>
<dbReference type="KEGG" id="hch:HCH_03455"/>
<dbReference type="Pfam" id="PF01497">
    <property type="entry name" value="Peripla_BP_2"/>
    <property type="match status" value="1"/>
</dbReference>
<evidence type="ECO:0000256" key="2">
    <source>
        <dbReference type="ARBA" id="ARBA00008814"/>
    </source>
</evidence>
<comment type="similarity">
    <text evidence="2">Belongs to the bacterial solute-binding protein 8 family.</text>
</comment>
<accession>Q2SGM2</accession>
<keyword evidence="4" id="KW-0406">Ion transport</keyword>
<dbReference type="Proteomes" id="UP000000238">
    <property type="component" value="Chromosome"/>
</dbReference>
<dbReference type="PANTHER" id="PTHR30532">
    <property type="entry name" value="IRON III DICITRATE-BINDING PERIPLASMIC PROTEIN"/>
    <property type="match status" value="1"/>
</dbReference>
<keyword evidence="3" id="KW-0813">Transport</keyword>
<dbReference type="eggNOG" id="COG0614">
    <property type="taxonomic scope" value="Bacteria"/>
</dbReference>
<evidence type="ECO:0000256" key="1">
    <source>
        <dbReference type="ARBA" id="ARBA00004196"/>
    </source>
</evidence>
<dbReference type="Gene3D" id="3.40.50.1980">
    <property type="entry name" value="Nitrogenase molybdenum iron protein domain"/>
    <property type="match status" value="2"/>
</dbReference>
<name>Q2SGM2_HAHCH</name>
<reference evidence="7 8" key="1">
    <citation type="journal article" date="2005" name="Nucleic Acids Res.">
        <title>Genomic blueprint of Hahella chejuensis, a marine microbe producing an algicidal agent.</title>
        <authorList>
            <person name="Jeong H."/>
            <person name="Yim J.H."/>
            <person name="Lee C."/>
            <person name="Choi S.-H."/>
            <person name="Park Y.K."/>
            <person name="Yoon S.H."/>
            <person name="Hur C.-G."/>
            <person name="Kang H.-Y."/>
            <person name="Kim D."/>
            <person name="Lee H.H."/>
            <person name="Park K.H."/>
            <person name="Park S.-H."/>
            <person name="Park H.-S."/>
            <person name="Lee H.K."/>
            <person name="Oh T.K."/>
            <person name="Kim J.F."/>
        </authorList>
    </citation>
    <scope>NUCLEOTIDE SEQUENCE [LARGE SCALE GENOMIC DNA]</scope>
    <source>
        <strain evidence="7 8">KCTC 2396</strain>
    </source>
</reference>
<dbReference type="CDD" id="cd01146">
    <property type="entry name" value="FhuD"/>
    <property type="match status" value="1"/>
</dbReference>
<evidence type="ECO:0000256" key="4">
    <source>
        <dbReference type="ARBA" id="ARBA00022496"/>
    </source>
</evidence>
<sequence>MSMLRNFWLYLRSFLASHSSFRALLSSFQASLFRCAAYVLSFSSLLFVGPGSAYADEESVRRIEHSMGVTQVSGTPVRVVTLFQGATDTAIALGVIPVGVVDSWAEKPTYKYLRPHLQGVPHVGLETQPNLEVVAGLKPDLIIASKRRHEKIYGHLTQIAPTIALETVFDFKDTVTMMGLAMNRQAQAETLLRNWNDRVADFQQQIQLKLGDQWPQEVSAINFRADHARLYLQGSYTGSILHELGFVSPPNHPQDHWMQKLATKESIPAMNADVFFVFMNTEDPAVLQGYADWTRHPLWKNLDAVRKHQVFQVDQIAWHLSGSILGANLMLDQIYDHFGLAGPTQ</sequence>
<dbReference type="SUPFAM" id="SSF53807">
    <property type="entry name" value="Helical backbone' metal receptor"/>
    <property type="match status" value="1"/>
</dbReference>
<evidence type="ECO:0000313" key="8">
    <source>
        <dbReference type="Proteomes" id="UP000000238"/>
    </source>
</evidence>
<dbReference type="PROSITE" id="PS50983">
    <property type="entry name" value="FE_B12_PBP"/>
    <property type="match status" value="1"/>
</dbReference>
<evidence type="ECO:0000259" key="6">
    <source>
        <dbReference type="PROSITE" id="PS50983"/>
    </source>
</evidence>
<dbReference type="HOGENOM" id="CLU_038034_0_2_6"/>
<dbReference type="RefSeq" id="WP_011397270.1">
    <property type="nucleotide sequence ID" value="NC_007645.1"/>
</dbReference>
<dbReference type="GO" id="GO:0030288">
    <property type="term" value="C:outer membrane-bounded periplasmic space"/>
    <property type="evidence" value="ECO:0007669"/>
    <property type="project" value="TreeGrafter"/>
</dbReference>
<protein>
    <submittedName>
        <fullName evidence="7">ABC-type Fe3+-hydroxamate transport system, periplasmic component</fullName>
    </submittedName>
</protein>
<dbReference type="AlphaFoldDB" id="Q2SGM2"/>
<evidence type="ECO:0000256" key="3">
    <source>
        <dbReference type="ARBA" id="ARBA00022448"/>
    </source>
</evidence>
<dbReference type="EMBL" id="CP000155">
    <property type="protein sequence ID" value="ABC30202.1"/>
    <property type="molecule type" value="Genomic_DNA"/>
</dbReference>
<proteinExistence type="inferred from homology"/>
<evidence type="ECO:0000256" key="5">
    <source>
        <dbReference type="ARBA" id="ARBA00022729"/>
    </source>
</evidence>
<comment type="subcellular location">
    <subcellularLocation>
        <location evidence="1">Cell envelope</location>
    </subcellularLocation>
</comment>
<gene>
    <name evidence="7" type="ordered locus">HCH_03455</name>
</gene>
<evidence type="ECO:0000313" key="7">
    <source>
        <dbReference type="EMBL" id="ABC30202.1"/>
    </source>
</evidence>
<keyword evidence="4" id="KW-0410">Iron transport</keyword>
<dbReference type="PANTHER" id="PTHR30532:SF21">
    <property type="entry name" value="SIDEROPHORE-BINDING LIPOPROTEIN YFIY-RELATED"/>
    <property type="match status" value="1"/>
</dbReference>
<feature type="domain" description="Fe/B12 periplasmic-binding" evidence="6">
    <location>
        <begin position="78"/>
        <end position="342"/>
    </location>
</feature>
<keyword evidence="5" id="KW-0732">Signal</keyword>
<dbReference type="InterPro" id="IPR051313">
    <property type="entry name" value="Bact_iron-sidero_bind"/>
</dbReference>
<dbReference type="InterPro" id="IPR002491">
    <property type="entry name" value="ABC_transptr_periplasmic_BD"/>
</dbReference>
<keyword evidence="4" id="KW-0408">Iron</keyword>
<dbReference type="GO" id="GO:1901678">
    <property type="term" value="P:iron coordination entity transport"/>
    <property type="evidence" value="ECO:0007669"/>
    <property type="project" value="UniProtKB-ARBA"/>
</dbReference>
<keyword evidence="8" id="KW-1185">Reference proteome</keyword>
<organism evidence="7 8">
    <name type="scientific">Hahella chejuensis (strain KCTC 2396)</name>
    <dbReference type="NCBI Taxonomy" id="349521"/>
    <lineage>
        <taxon>Bacteria</taxon>
        <taxon>Pseudomonadati</taxon>
        <taxon>Pseudomonadota</taxon>
        <taxon>Gammaproteobacteria</taxon>
        <taxon>Oceanospirillales</taxon>
        <taxon>Hahellaceae</taxon>
        <taxon>Hahella</taxon>
    </lineage>
</organism>